<sequence>MSTADSLSASGRSSEKLSFPSLQSKMKIDPEGYEKDLVWFTANSSRLWSFFNSKHLSISPQPFPSISVTAPRFWLMLHPFTRSNSLSFSNRLLGLCLQVFGIMILKRLFY</sequence>
<dbReference type="AlphaFoldDB" id="A0AAD6MBN7"/>
<keyword evidence="2" id="KW-1185">Reference proteome</keyword>
<protein>
    <submittedName>
        <fullName evidence="1">Uncharacterized protein</fullName>
    </submittedName>
</protein>
<accession>A0AAD6MBN7</accession>
<reference evidence="1" key="1">
    <citation type="journal article" date="2023" name="Mol. Ecol. Resour.">
        <title>Chromosome-level genome assembly of a triploid poplar Populus alba 'Berolinensis'.</title>
        <authorList>
            <person name="Chen S."/>
            <person name="Yu Y."/>
            <person name="Wang X."/>
            <person name="Wang S."/>
            <person name="Zhang T."/>
            <person name="Zhou Y."/>
            <person name="He R."/>
            <person name="Meng N."/>
            <person name="Wang Y."/>
            <person name="Liu W."/>
            <person name="Liu Z."/>
            <person name="Liu J."/>
            <person name="Guo Q."/>
            <person name="Huang H."/>
            <person name="Sederoff R.R."/>
            <person name="Wang G."/>
            <person name="Qu G."/>
            <person name="Chen S."/>
        </authorList>
    </citation>
    <scope>NUCLEOTIDE SEQUENCE</scope>
    <source>
        <strain evidence="1">SC-2020</strain>
    </source>
</reference>
<evidence type="ECO:0000313" key="1">
    <source>
        <dbReference type="EMBL" id="KAJ6981302.1"/>
    </source>
</evidence>
<gene>
    <name evidence="1" type="ORF">NC653_024646</name>
</gene>
<name>A0AAD6MBN7_9ROSI</name>
<organism evidence="1 2">
    <name type="scientific">Populus alba x Populus x berolinensis</name>
    <dbReference type="NCBI Taxonomy" id="444605"/>
    <lineage>
        <taxon>Eukaryota</taxon>
        <taxon>Viridiplantae</taxon>
        <taxon>Streptophyta</taxon>
        <taxon>Embryophyta</taxon>
        <taxon>Tracheophyta</taxon>
        <taxon>Spermatophyta</taxon>
        <taxon>Magnoliopsida</taxon>
        <taxon>eudicotyledons</taxon>
        <taxon>Gunneridae</taxon>
        <taxon>Pentapetalae</taxon>
        <taxon>rosids</taxon>
        <taxon>fabids</taxon>
        <taxon>Malpighiales</taxon>
        <taxon>Salicaceae</taxon>
        <taxon>Saliceae</taxon>
        <taxon>Populus</taxon>
    </lineage>
</organism>
<dbReference type="Proteomes" id="UP001164929">
    <property type="component" value="Chromosome 10"/>
</dbReference>
<dbReference type="EMBL" id="JAQIZT010000010">
    <property type="protein sequence ID" value="KAJ6981302.1"/>
    <property type="molecule type" value="Genomic_DNA"/>
</dbReference>
<proteinExistence type="predicted"/>
<comment type="caution">
    <text evidence="1">The sequence shown here is derived from an EMBL/GenBank/DDBJ whole genome shotgun (WGS) entry which is preliminary data.</text>
</comment>
<evidence type="ECO:0000313" key="2">
    <source>
        <dbReference type="Proteomes" id="UP001164929"/>
    </source>
</evidence>